<organism evidence="5 6">
    <name type="scientific">Arachis hypogaea</name>
    <name type="common">Peanut</name>
    <dbReference type="NCBI Taxonomy" id="3818"/>
    <lineage>
        <taxon>Eukaryota</taxon>
        <taxon>Viridiplantae</taxon>
        <taxon>Streptophyta</taxon>
        <taxon>Embryophyta</taxon>
        <taxon>Tracheophyta</taxon>
        <taxon>Spermatophyta</taxon>
        <taxon>Magnoliopsida</taxon>
        <taxon>eudicotyledons</taxon>
        <taxon>Gunneridae</taxon>
        <taxon>Pentapetalae</taxon>
        <taxon>rosids</taxon>
        <taxon>fabids</taxon>
        <taxon>Fabales</taxon>
        <taxon>Fabaceae</taxon>
        <taxon>Papilionoideae</taxon>
        <taxon>50 kb inversion clade</taxon>
        <taxon>dalbergioids sensu lato</taxon>
        <taxon>Dalbergieae</taxon>
        <taxon>Pterocarpus clade</taxon>
        <taxon>Arachis</taxon>
    </lineage>
</organism>
<dbReference type="GO" id="GO:0070043">
    <property type="term" value="F:rRNA (guanine-N7-)-methyltransferase activity"/>
    <property type="evidence" value="ECO:0007669"/>
    <property type="project" value="TreeGrafter"/>
</dbReference>
<feature type="coiled-coil region" evidence="4">
    <location>
        <begin position="130"/>
        <end position="164"/>
    </location>
</feature>
<keyword evidence="6" id="KW-1185">Reference proteome</keyword>
<dbReference type="AlphaFoldDB" id="A0A445DVS7"/>
<dbReference type="SUPFAM" id="SSF53335">
    <property type="entry name" value="S-adenosyl-L-methionine-dependent methyltransferases"/>
    <property type="match status" value="1"/>
</dbReference>
<sequence>MSVPLRMNLTAVKDADEVMERHVEDSLAILLPLRDCYRTRYGDTPSHEKLSLVDIGTGAGLPRVVLAIACPEWEVTLIESMNKRCVFLEHVVGIIGSSNIQIVRGRTEVEKKIDLVYDRRRLCLITLLPTQSATKKIEILQKKLNEAQMTIQMKRKEAKDQIERHTKAEWAICLCNSRVIAVAVGDWYFDRAGVKDEMAGVISVRSKQRMPLQLKEGFSKTRDFSINFQGLLEPEVLGPGSNANYAWDDLTLPHRLVVRINGAHLIFFTPSYN</sequence>
<protein>
    <submittedName>
        <fullName evidence="5">Uncharacterized protein</fullName>
    </submittedName>
</protein>
<evidence type="ECO:0000256" key="4">
    <source>
        <dbReference type="SAM" id="Coils"/>
    </source>
</evidence>
<name>A0A445DVS7_ARAHY</name>
<evidence type="ECO:0000256" key="3">
    <source>
        <dbReference type="ARBA" id="ARBA00022679"/>
    </source>
</evidence>
<keyword evidence="4" id="KW-0175">Coiled coil</keyword>
<reference evidence="5 6" key="1">
    <citation type="submission" date="2019-01" db="EMBL/GenBank/DDBJ databases">
        <title>Sequencing of cultivated peanut Arachis hypogaea provides insights into genome evolution and oil improvement.</title>
        <authorList>
            <person name="Chen X."/>
        </authorList>
    </citation>
    <scope>NUCLEOTIDE SEQUENCE [LARGE SCALE GENOMIC DNA]</scope>
    <source>
        <strain evidence="6">cv. Fuhuasheng</strain>
        <tissue evidence="5">Leaves</tissue>
    </source>
</reference>
<dbReference type="InterPro" id="IPR029063">
    <property type="entry name" value="SAM-dependent_MTases_sf"/>
</dbReference>
<dbReference type="Proteomes" id="UP000289738">
    <property type="component" value="Chromosome A03"/>
</dbReference>
<dbReference type="InterPro" id="IPR003682">
    <property type="entry name" value="rRNA_ssu_MeTfrase_G"/>
</dbReference>
<dbReference type="PANTHER" id="PTHR31760:SF0">
    <property type="entry name" value="S-ADENOSYL-L-METHIONINE-DEPENDENT METHYLTRANSFERASES SUPERFAMILY PROTEIN"/>
    <property type="match status" value="1"/>
</dbReference>
<dbReference type="Gene3D" id="3.40.50.150">
    <property type="entry name" value="Vaccinia Virus protein VP39"/>
    <property type="match status" value="1"/>
</dbReference>
<comment type="caution">
    <text evidence="5">The sequence shown here is derived from an EMBL/GenBank/DDBJ whole genome shotgun (WGS) entry which is preliminary data.</text>
</comment>
<evidence type="ECO:0000313" key="6">
    <source>
        <dbReference type="Proteomes" id="UP000289738"/>
    </source>
</evidence>
<proteinExistence type="inferred from homology"/>
<dbReference type="HAMAP" id="MF_00074">
    <property type="entry name" value="16SrRNA_methyltr_G"/>
    <property type="match status" value="1"/>
</dbReference>
<keyword evidence="3" id="KW-0808">Transferase</keyword>
<keyword evidence="1" id="KW-0963">Cytoplasm</keyword>
<dbReference type="Pfam" id="PF02527">
    <property type="entry name" value="GidB"/>
    <property type="match status" value="1"/>
</dbReference>
<evidence type="ECO:0000256" key="2">
    <source>
        <dbReference type="ARBA" id="ARBA00022552"/>
    </source>
</evidence>
<accession>A0A445DVS7</accession>
<evidence type="ECO:0000256" key="1">
    <source>
        <dbReference type="ARBA" id="ARBA00022490"/>
    </source>
</evidence>
<dbReference type="STRING" id="3818.A0A445DVS7"/>
<dbReference type="EMBL" id="SDMP01000003">
    <property type="protein sequence ID" value="RYR67294.1"/>
    <property type="molecule type" value="Genomic_DNA"/>
</dbReference>
<evidence type="ECO:0000313" key="5">
    <source>
        <dbReference type="EMBL" id="RYR67294.1"/>
    </source>
</evidence>
<dbReference type="PANTHER" id="PTHR31760">
    <property type="entry name" value="S-ADENOSYL-L-METHIONINE-DEPENDENT METHYLTRANSFERASES SUPERFAMILY PROTEIN"/>
    <property type="match status" value="1"/>
</dbReference>
<gene>
    <name evidence="5" type="ORF">Ahy_A03g013614</name>
</gene>
<keyword evidence="2" id="KW-0698">rRNA processing</keyword>
<dbReference type="GO" id="GO:0005829">
    <property type="term" value="C:cytosol"/>
    <property type="evidence" value="ECO:0007669"/>
    <property type="project" value="TreeGrafter"/>
</dbReference>